<dbReference type="PANTHER" id="PTHR30614">
    <property type="entry name" value="MEMBRANE COMPONENT OF AMINO ACID ABC TRANSPORTER"/>
    <property type="match status" value="1"/>
</dbReference>
<feature type="transmembrane region" description="Helical" evidence="11">
    <location>
        <begin position="326"/>
        <end position="348"/>
    </location>
</feature>
<feature type="chain" id="PRO_5047268445" evidence="12">
    <location>
        <begin position="41"/>
        <end position="541"/>
    </location>
</feature>
<keyword evidence="5" id="KW-1003">Cell membrane</keyword>
<dbReference type="InterPro" id="IPR001638">
    <property type="entry name" value="Solute-binding_3/MltF_N"/>
</dbReference>
<evidence type="ECO:0000256" key="3">
    <source>
        <dbReference type="ARBA" id="ARBA00010333"/>
    </source>
</evidence>
<dbReference type="RefSeq" id="WP_173571112.1">
    <property type="nucleotide sequence ID" value="NZ_WOSY01000018.1"/>
</dbReference>
<evidence type="ECO:0000256" key="7">
    <source>
        <dbReference type="ARBA" id="ARBA00022729"/>
    </source>
</evidence>
<dbReference type="InterPro" id="IPR035906">
    <property type="entry name" value="MetI-like_sf"/>
</dbReference>
<evidence type="ECO:0000256" key="11">
    <source>
        <dbReference type="RuleBase" id="RU363032"/>
    </source>
</evidence>
<evidence type="ECO:0000313" key="15">
    <source>
        <dbReference type="Proteomes" id="UP000631653"/>
    </source>
</evidence>
<dbReference type="NCBIfam" id="TIGR01726">
    <property type="entry name" value="HEQRo_perm_3TM"/>
    <property type="match status" value="1"/>
</dbReference>
<keyword evidence="4 11" id="KW-0813">Transport</keyword>
<dbReference type="Pfam" id="PF00528">
    <property type="entry name" value="BPD_transp_1"/>
    <property type="match status" value="1"/>
</dbReference>
<dbReference type="Gene3D" id="3.40.190.10">
    <property type="entry name" value="Periplasmic binding protein-like II"/>
    <property type="match status" value="2"/>
</dbReference>
<evidence type="ECO:0000256" key="10">
    <source>
        <dbReference type="ARBA" id="ARBA00023136"/>
    </source>
</evidence>
<feature type="transmembrane region" description="Helical" evidence="11">
    <location>
        <begin position="386"/>
        <end position="403"/>
    </location>
</feature>
<dbReference type="InterPro" id="IPR010065">
    <property type="entry name" value="AA_ABC_transptr_permease_3TM"/>
</dbReference>
<dbReference type="PANTHER" id="PTHR30614:SF0">
    <property type="entry name" value="L-CYSTINE TRANSPORT SYSTEM PERMEASE PROTEIN TCYL"/>
    <property type="match status" value="1"/>
</dbReference>
<dbReference type="Pfam" id="PF00497">
    <property type="entry name" value="SBP_bac_3"/>
    <property type="match status" value="1"/>
</dbReference>
<name>A0ABX0K6H8_9PROT</name>
<reference evidence="14 15" key="1">
    <citation type="journal article" date="2020" name="Int. J. Syst. Evol. Microbiol.">
        <title>Novel acetic acid bacteria from cider fermentations: Acetobacter conturbans sp. nov. and Acetobacter fallax sp. nov.</title>
        <authorList>
            <person name="Sombolestani A.S."/>
            <person name="Cleenwerck I."/>
            <person name="Cnockaert M."/>
            <person name="Borremans W."/>
            <person name="Wieme A.D."/>
            <person name="De Vuyst L."/>
            <person name="Vandamme P."/>
        </authorList>
    </citation>
    <scope>NUCLEOTIDE SEQUENCE [LARGE SCALE GENOMIC DNA]</scope>
    <source>
        <strain evidence="14 15">LMG 1627</strain>
    </source>
</reference>
<dbReference type="Gene3D" id="1.10.3720.10">
    <property type="entry name" value="MetI-like"/>
    <property type="match status" value="1"/>
</dbReference>
<evidence type="ECO:0000256" key="5">
    <source>
        <dbReference type="ARBA" id="ARBA00022475"/>
    </source>
</evidence>
<keyword evidence="7 12" id="KW-0732">Signal</keyword>
<comment type="subcellular location">
    <subcellularLocation>
        <location evidence="1">Cell inner membrane</location>
        <topology evidence="1">Multi-pass membrane protein</topology>
    </subcellularLocation>
    <subcellularLocation>
        <location evidence="11">Cell membrane</location>
        <topology evidence="11">Multi-pass membrane protein</topology>
    </subcellularLocation>
</comment>
<dbReference type="Proteomes" id="UP000631653">
    <property type="component" value="Unassembled WGS sequence"/>
</dbReference>
<dbReference type="EMBL" id="WOSY01000018">
    <property type="protein sequence ID" value="NHN89780.1"/>
    <property type="molecule type" value="Genomic_DNA"/>
</dbReference>
<feature type="transmembrane region" description="Helical" evidence="11">
    <location>
        <begin position="490"/>
        <end position="511"/>
    </location>
</feature>
<dbReference type="InterPro" id="IPR043429">
    <property type="entry name" value="ArtM/GltK/GlnP/TcyL/YhdX-like"/>
</dbReference>
<dbReference type="SMART" id="SM00062">
    <property type="entry name" value="PBPb"/>
    <property type="match status" value="1"/>
</dbReference>
<evidence type="ECO:0000259" key="13">
    <source>
        <dbReference type="PROSITE" id="PS50928"/>
    </source>
</evidence>
<dbReference type="PROSITE" id="PS50928">
    <property type="entry name" value="ABC_TM1"/>
    <property type="match status" value="1"/>
</dbReference>
<dbReference type="CDD" id="cd06261">
    <property type="entry name" value="TM_PBP2"/>
    <property type="match status" value="1"/>
</dbReference>
<evidence type="ECO:0000313" key="14">
    <source>
        <dbReference type="EMBL" id="NHN89780.1"/>
    </source>
</evidence>
<dbReference type="SUPFAM" id="SSF161098">
    <property type="entry name" value="MetI-like"/>
    <property type="match status" value="1"/>
</dbReference>
<accession>A0ABX0K6H8</accession>
<feature type="domain" description="ABC transmembrane type-1" evidence="13">
    <location>
        <begin position="324"/>
        <end position="512"/>
    </location>
</feature>
<feature type="transmembrane region" description="Helical" evidence="11">
    <location>
        <begin position="458"/>
        <end position="478"/>
    </location>
</feature>
<sequence length="541" mass="58446">MLCIFCTEKDNYVSFRLFRIVMRLISLLALLLTLPCLAHAQNADAENHNAIAGTVTAGYLTYGTAATFPPFEFVKDGSLVGFDIDLAAEVASRMHLASSPVNMEFGGLIPALIGHRIDVINSAMYLSPEREGVVDFVPYLSISSVVLVPRDSRLPVTGYDLSLCGLRVGVTLGGIEMRDADKATENCLQNKKPALIILPYPTAQNTALNLLQERTDAAFTSQFGAAVLMQEVPGRYRVAGRPFGTEGQIGLAVAKTNPELRGSLTKAVQELKKDGRLDQLIKKWHLNRGQDVSDVEESGKASDWWVTVKLTLDYLVSPPFLKGAGITLFLTTSSLIVGSLIGIILAVISGGRFGFFRLSVMIYLWLFRGTPVLLQIVFIYNVLPLLGLKLAALTSAVLALSLNEGAYMAEIARSGLDAVKPEQKTAGLALGLSPLSVFRCITAPQAFRITLPMLGNQVIGLLKSSALVSVIAVPELLLAADQAASANFRYIEALSAAAIYYLAFTSLFMLLQRYLEQSLAPGKSSSEKALHRAQAAMESVR</sequence>
<evidence type="ECO:0000256" key="4">
    <source>
        <dbReference type="ARBA" id="ARBA00022448"/>
    </source>
</evidence>
<feature type="signal peptide" evidence="12">
    <location>
        <begin position="1"/>
        <end position="40"/>
    </location>
</feature>
<keyword evidence="8" id="KW-0029">Amino-acid transport</keyword>
<dbReference type="SUPFAM" id="SSF53850">
    <property type="entry name" value="Periplasmic binding protein-like II"/>
    <property type="match status" value="1"/>
</dbReference>
<comment type="caution">
    <text evidence="14">The sequence shown here is derived from an EMBL/GenBank/DDBJ whole genome shotgun (WGS) entry which is preliminary data.</text>
</comment>
<dbReference type="InterPro" id="IPR018313">
    <property type="entry name" value="SBP_3_CS"/>
</dbReference>
<evidence type="ECO:0000256" key="1">
    <source>
        <dbReference type="ARBA" id="ARBA00004429"/>
    </source>
</evidence>
<evidence type="ECO:0000256" key="2">
    <source>
        <dbReference type="ARBA" id="ARBA00010072"/>
    </source>
</evidence>
<organism evidence="14 15">
    <name type="scientific">Acetobacter conturbans</name>
    <dbReference type="NCBI Taxonomy" id="1737472"/>
    <lineage>
        <taxon>Bacteria</taxon>
        <taxon>Pseudomonadati</taxon>
        <taxon>Pseudomonadota</taxon>
        <taxon>Alphaproteobacteria</taxon>
        <taxon>Acetobacterales</taxon>
        <taxon>Acetobacteraceae</taxon>
        <taxon>Acetobacter</taxon>
    </lineage>
</organism>
<evidence type="ECO:0000256" key="9">
    <source>
        <dbReference type="ARBA" id="ARBA00022989"/>
    </source>
</evidence>
<keyword evidence="9 11" id="KW-1133">Transmembrane helix</keyword>
<dbReference type="InterPro" id="IPR000515">
    <property type="entry name" value="MetI-like"/>
</dbReference>
<evidence type="ECO:0000256" key="6">
    <source>
        <dbReference type="ARBA" id="ARBA00022692"/>
    </source>
</evidence>
<proteinExistence type="inferred from homology"/>
<dbReference type="PROSITE" id="PS01039">
    <property type="entry name" value="SBP_BACTERIAL_3"/>
    <property type="match status" value="1"/>
</dbReference>
<keyword evidence="15" id="KW-1185">Reference proteome</keyword>
<gene>
    <name evidence="14" type="ORF">GOB81_14300</name>
</gene>
<protein>
    <submittedName>
        <fullName evidence="14">ABC transporter permease subunit</fullName>
    </submittedName>
</protein>
<evidence type="ECO:0000256" key="8">
    <source>
        <dbReference type="ARBA" id="ARBA00022970"/>
    </source>
</evidence>
<keyword evidence="6 11" id="KW-0812">Transmembrane</keyword>
<comment type="similarity">
    <text evidence="3">Belongs to the bacterial solute-binding protein 3 family.</text>
</comment>
<comment type="similarity">
    <text evidence="2">Belongs to the binding-protein-dependent transport system permease family. HisMQ subfamily.</text>
</comment>
<keyword evidence="10 11" id="KW-0472">Membrane</keyword>
<dbReference type="CDD" id="cd01004">
    <property type="entry name" value="PBP2_MidA_like"/>
    <property type="match status" value="1"/>
</dbReference>
<evidence type="ECO:0000256" key="12">
    <source>
        <dbReference type="SAM" id="SignalP"/>
    </source>
</evidence>